<dbReference type="AlphaFoldDB" id="A0A1Y6EEE3"/>
<feature type="transmembrane region" description="Helical" evidence="10">
    <location>
        <begin position="106"/>
        <end position="130"/>
    </location>
</feature>
<comment type="similarity">
    <text evidence="2">Belongs to the bacterial sugar transferase family.</text>
</comment>
<dbReference type="Proteomes" id="UP000194420">
    <property type="component" value="Unassembled WGS sequence"/>
</dbReference>
<evidence type="ECO:0000256" key="9">
    <source>
        <dbReference type="SAM" id="MobiDB-lite"/>
    </source>
</evidence>
<dbReference type="EMBL" id="FXWG01000001">
    <property type="protein sequence ID" value="SMQ60935.1"/>
    <property type="molecule type" value="Genomic_DNA"/>
</dbReference>
<organism evidence="12 13">
    <name type="scientific">Altererythrobacter xiamenensis</name>
    <dbReference type="NCBI Taxonomy" id="1316679"/>
    <lineage>
        <taxon>Bacteria</taxon>
        <taxon>Pseudomonadati</taxon>
        <taxon>Pseudomonadota</taxon>
        <taxon>Alphaproteobacteria</taxon>
        <taxon>Sphingomonadales</taxon>
        <taxon>Erythrobacteraceae</taxon>
        <taxon>Altererythrobacter</taxon>
    </lineage>
</organism>
<evidence type="ECO:0000256" key="6">
    <source>
        <dbReference type="ARBA" id="ARBA00022989"/>
    </source>
</evidence>
<evidence type="ECO:0000259" key="11">
    <source>
        <dbReference type="Pfam" id="PF02397"/>
    </source>
</evidence>
<evidence type="ECO:0000256" key="4">
    <source>
        <dbReference type="ARBA" id="ARBA00022679"/>
    </source>
</evidence>
<keyword evidence="8" id="KW-0270">Exopolysaccharide synthesis</keyword>
<dbReference type="GO" id="GO:0000271">
    <property type="term" value="P:polysaccharide biosynthetic process"/>
    <property type="evidence" value="ECO:0007669"/>
    <property type="project" value="UniProtKB-KW"/>
</dbReference>
<evidence type="ECO:0000256" key="5">
    <source>
        <dbReference type="ARBA" id="ARBA00022692"/>
    </source>
</evidence>
<keyword evidence="13" id="KW-1185">Reference proteome</keyword>
<evidence type="ECO:0000256" key="3">
    <source>
        <dbReference type="ARBA" id="ARBA00022475"/>
    </source>
</evidence>
<feature type="region of interest" description="Disordered" evidence="9">
    <location>
        <begin position="25"/>
        <end position="62"/>
    </location>
</feature>
<feature type="domain" description="Bacterial sugar transferase" evidence="11">
    <location>
        <begin position="105"/>
        <end position="295"/>
    </location>
</feature>
<evidence type="ECO:0000313" key="12">
    <source>
        <dbReference type="EMBL" id="SMQ60935.1"/>
    </source>
</evidence>
<sequence length="301" mass="33275">MPPLAGRVYTRCAIVRRANLMEFDGRLSPRSNRTGRGLPQGSSRPAIKQPDQMHTTRHDSALGEARTSADAGLFSSTSSLSERELIATASHLVTASREQESWHYRAVDIVVATALLVFLAPVMLLAALAIKLSSPGPIIFNQTRVGMNGRTFGCLKFRTMRIDAAEQLANLLANNPELAEEWARDQKLSSDPRITPVGAFLRLSSIDELPQLLNVIRGEMSLVGPRPIVEDEALRYGRYITSYFSVRPGLTGIWQVSGRNDTSYRRRVAADVVYARSRSFWLNMRILLATIPAVINAEGAR</sequence>
<protein>
    <submittedName>
        <fullName evidence="12">Sugar transferase involved in LPS biosynthesis (Colanic, teichoic acid)</fullName>
    </submittedName>
</protein>
<dbReference type="PANTHER" id="PTHR30576:SF4">
    <property type="entry name" value="UNDECAPRENYL-PHOSPHATE GALACTOSE PHOSPHOTRANSFERASE"/>
    <property type="match status" value="1"/>
</dbReference>
<dbReference type="GO" id="GO:0016780">
    <property type="term" value="F:phosphotransferase activity, for other substituted phosphate groups"/>
    <property type="evidence" value="ECO:0007669"/>
    <property type="project" value="TreeGrafter"/>
</dbReference>
<dbReference type="Pfam" id="PF02397">
    <property type="entry name" value="Bac_transf"/>
    <property type="match status" value="1"/>
</dbReference>
<evidence type="ECO:0000313" key="13">
    <source>
        <dbReference type="Proteomes" id="UP000194420"/>
    </source>
</evidence>
<evidence type="ECO:0000256" key="7">
    <source>
        <dbReference type="ARBA" id="ARBA00023136"/>
    </source>
</evidence>
<keyword evidence="3" id="KW-1003">Cell membrane</keyword>
<keyword evidence="5 10" id="KW-0812">Transmembrane</keyword>
<dbReference type="InterPro" id="IPR003362">
    <property type="entry name" value="Bact_transf"/>
</dbReference>
<keyword evidence="4 12" id="KW-0808">Transferase</keyword>
<accession>A0A1Y6EEE3</accession>
<keyword evidence="6 10" id="KW-1133">Transmembrane helix</keyword>
<dbReference type="PANTHER" id="PTHR30576">
    <property type="entry name" value="COLANIC BIOSYNTHESIS UDP-GLUCOSE LIPID CARRIER TRANSFERASE"/>
    <property type="match status" value="1"/>
</dbReference>
<proteinExistence type="inferred from homology"/>
<comment type="subcellular location">
    <subcellularLocation>
        <location evidence="1">Cell membrane</location>
    </subcellularLocation>
</comment>
<evidence type="ECO:0000256" key="2">
    <source>
        <dbReference type="ARBA" id="ARBA00006464"/>
    </source>
</evidence>
<reference evidence="13" key="1">
    <citation type="submission" date="2017-04" db="EMBL/GenBank/DDBJ databases">
        <authorList>
            <person name="Varghese N."/>
            <person name="Submissions S."/>
        </authorList>
    </citation>
    <scope>NUCLEOTIDE SEQUENCE [LARGE SCALE GENOMIC DNA]</scope>
</reference>
<keyword evidence="7 10" id="KW-0472">Membrane</keyword>
<evidence type="ECO:0000256" key="8">
    <source>
        <dbReference type="ARBA" id="ARBA00023169"/>
    </source>
</evidence>
<gene>
    <name evidence="12" type="ORF">SAMN06297468_0486</name>
</gene>
<dbReference type="GO" id="GO:0005886">
    <property type="term" value="C:plasma membrane"/>
    <property type="evidence" value="ECO:0007669"/>
    <property type="project" value="UniProtKB-SubCell"/>
</dbReference>
<evidence type="ECO:0000256" key="10">
    <source>
        <dbReference type="SAM" id="Phobius"/>
    </source>
</evidence>
<name>A0A1Y6EEE3_9SPHN</name>
<evidence type="ECO:0000256" key="1">
    <source>
        <dbReference type="ARBA" id="ARBA00004236"/>
    </source>
</evidence>